<proteinExistence type="predicted"/>
<evidence type="ECO:0000313" key="2">
    <source>
        <dbReference type="EMBL" id="CAE0822098.1"/>
    </source>
</evidence>
<feature type="region of interest" description="Disordered" evidence="1">
    <location>
        <begin position="67"/>
        <end position="108"/>
    </location>
</feature>
<gene>
    <name evidence="2" type="ORF">EGYM00163_LOCUS33298</name>
</gene>
<accession>A0A7S4G1C9</accession>
<dbReference type="EMBL" id="HBJA01096204">
    <property type="protein sequence ID" value="CAE0822098.1"/>
    <property type="molecule type" value="Transcribed_RNA"/>
</dbReference>
<feature type="compositionally biased region" description="Basic and acidic residues" evidence="1">
    <location>
        <begin position="75"/>
        <end position="84"/>
    </location>
</feature>
<evidence type="ECO:0000256" key="1">
    <source>
        <dbReference type="SAM" id="MobiDB-lite"/>
    </source>
</evidence>
<organism evidence="2">
    <name type="scientific">Eutreptiella gymnastica</name>
    <dbReference type="NCBI Taxonomy" id="73025"/>
    <lineage>
        <taxon>Eukaryota</taxon>
        <taxon>Discoba</taxon>
        <taxon>Euglenozoa</taxon>
        <taxon>Euglenida</taxon>
        <taxon>Spirocuta</taxon>
        <taxon>Euglenophyceae</taxon>
        <taxon>Eutreptiales</taxon>
        <taxon>Eutreptiaceae</taxon>
        <taxon>Eutreptiella</taxon>
    </lineage>
</organism>
<feature type="compositionally biased region" description="Polar residues" evidence="1">
    <location>
        <begin position="85"/>
        <end position="94"/>
    </location>
</feature>
<protein>
    <submittedName>
        <fullName evidence="2">Uncharacterized protein</fullName>
    </submittedName>
</protein>
<dbReference type="AlphaFoldDB" id="A0A7S4G1C9"/>
<name>A0A7S4G1C9_9EUGL</name>
<sequence length="145" mass="16109">MNTLPYFRPRNRVFERHLASFPTSSGQEIERRHQLLTIDVSVCLSLPQNLARLHHPCTAFASDQPSFSIPAKKSQSADHTHKTDFQSISKTTAPSLGAEQHKLLRGSRGWTEATTTGVECTHSRTPQSCWSIIGKSDFSTTQSAT</sequence>
<reference evidence="2" key="1">
    <citation type="submission" date="2021-01" db="EMBL/GenBank/DDBJ databases">
        <authorList>
            <person name="Corre E."/>
            <person name="Pelletier E."/>
            <person name="Niang G."/>
            <person name="Scheremetjew M."/>
            <person name="Finn R."/>
            <person name="Kale V."/>
            <person name="Holt S."/>
            <person name="Cochrane G."/>
            <person name="Meng A."/>
            <person name="Brown T."/>
            <person name="Cohen L."/>
        </authorList>
    </citation>
    <scope>NUCLEOTIDE SEQUENCE</scope>
    <source>
        <strain evidence="2">CCMP1594</strain>
    </source>
</reference>